<dbReference type="CTD" id="6099745"/>
<dbReference type="GO" id="GO:0016020">
    <property type="term" value="C:membrane"/>
    <property type="evidence" value="ECO:0007669"/>
    <property type="project" value="UniProtKB-SubCell"/>
</dbReference>
<protein>
    <recommendedName>
        <fullName evidence="12">TGF-beta family profile domain-containing protein</fullName>
    </recommendedName>
</protein>
<evidence type="ECO:0000256" key="5">
    <source>
        <dbReference type="ARBA" id="ARBA00022692"/>
    </source>
</evidence>
<dbReference type="InterPro" id="IPR029034">
    <property type="entry name" value="Cystine-knot_cytokine"/>
</dbReference>
<evidence type="ECO:0000256" key="4">
    <source>
        <dbReference type="ARBA" id="ARBA00022525"/>
    </source>
</evidence>
<evidence type="ECO:0000256" key="11">
    <source>
        <dbReference type="SAM" id="Phobius"/>
    </source>
</evidence>
<feature type="transmembrane region" description="Helical" evidence="11">
    <location>
        <begin position="386"/>
        <end position="410"/>
    </location>
</feature>
<dbReference type="InterPro" id="IPR051856">
    <property type="entry name" value="CSR-E3_Ligase_Protein"/>
</dbReference>
<dbReference type="EMBL" id="CAAKNF010000195">
    <property type="protein sequence ID" value="VIO99114.1"/>
    <property type="molecule type" value="Genomic_DNA"/>
</dbReference>
<organism evidence="13">
    <name type="scientific">Brugia malayi</name>
    <name type="common">Filarial nematode worm</name>
    <dbReference type="NCBI Taxonomy" id="6279"/>
    <lineage>
        <taxon>Eukaryota</taxon>
        <taxon>Metazoa</taxon>
        <taxon>Ecdysozoa</taxon>
        <taxon>Nematoda</taxon>
        <taxon>Chromadorea</taxon>
        <taxon>Rhabditida</taxon>
        <taxon>Spirurina</taxon>
        <taxon>Spiruromorpha</taxon>
        <taxon>Filarioidea</taxon>
        <taxon>Onchocercidae</taxon>
        <taxon>Brugia</taxon>
    </lineage>
</organism>
<evidence type="ECO:0000256" key="6">
    <source>
        <dbReference type="ARBA" id="ARBA00022989"/>
    </source>
</evidence>
<dbReference type="InterPro" id="IPR017948">
    <property type="entry name" value="TGFb_CS"/>
</dbReference>
<feature type="transmembrane region" description="Helical" evidence="11">
    <location>
        <begin position="575"/>
        <end position="594"/>
    </location>
</feature>
<proteinExistence type="inferred from homology"/>
<dbReference type="OrthoDB" id="5985669at2759"/>
<reference evidence="13" key="1">
    <citation type="submission" date="2019-04" db="EMBL/GenBank/DDBJ databases">
        <authorList>
            <person name="Howe K."/>
            <person name="Paulini M."/>
            <person name="Williams G."/>
        </authorList>
    </citation>
    <scope>NUCLEOTIDE SEQUENCE [LARGE SCALE GENOMIC DNA]</scope>
    <source>
        <strain evidence="13">FR3</strain>
    </source>
</reference>
<evidence type="ECO:0000256" key="10">
    <source>
        <dbReference type="RuleBase" id="RU000354"/>
    </source>
</evidence>
<keyword evidence="6 11" id="KW-1133">Transmembrane helix</keyword>
<dbReference type="GO" id="GO:0005576">
    <property type="term" value="C:extracellular region"/>
    <property type="evidence" value="ECO:0007669"/>
    <property type="project" value="UniProtKB-SubCell"/>
</dbReference>
<dbReference type="SMART" id="SM00204">
    <property type="entry name" value="TGFB"/>
    <property type="match status" value="1"/>
</dbReference>
<dbReference type="GO" id="GO:0008083">
    <property type="term" value="F:growth factor activity"/>
    <property type="evidence" value="ECO:0007669"/>
    <property type="project" value="UniProtKB-KW"/>
</dbReference>
<evidence type="ECO:0000256" key="7">
    <source>
        <dbReference type="ARBA" id="ARBA00023030"/>
    </source>
</evidence>
<dbReference type="PROSITE" id="PS51362">
    <property type="entry name" value="TGF_BETA_2"/>
    <property type="match status" value="1"/>
</dbReference>
<evidence type="ECO:0000256" key="8">
    <source>
        <dbReference type="ARBA" id="ARBA00023136"/>
    </source>
</evidence>
<name>A0A4E9FPW7_BRUMA</name>
<evidence type="ECO:0000256" key="3">
    <source>
        <dbReference type="ARBA" id="ARBA00006656"/>
    </source>
</evidence>
<keyword evidence="5 11" id="KW-0812">Transmembrane</keyword>
<dbReference type="Pfam" id="PF00019">
    <property type="entry name" value="TGF_beta"/>
    <property type="match status" value="1"/>
</dbReference>
<evidence type="ECO:0000256" key="2">
    <source>
        <dbReference type="ARBA" id="ARBA00004613"/>
    </source>
</evidence>
<evidence type="ECO:0000256" key="1">
    <source>
        <dbReference type="ARBA" id="ARBA00004141"/>
    </source>
</evidence>
<dbReference type="Pfam" id="PF07782">
    <property type="entry name" value="DC_STAMP"/>
    <property type="match status" value="1"/>
</dbReference>
<keyword evidence="4" id="KW-0964">Secreted</keyword>
<keyword evidence="9" id="KW-1015">Disulfide bond</keyword>
<dbReference type="GeneID" id="6099745"/>
<evidence type="ECO:0000313" key="13">
    <source>
        <dbReference type="EMBL" id="VIO99114.1"/>
    </source>
</evidence>
<dbReference type="PANTHER" id="PTHR21041:SF17">
    <property type="entry name" value="E3 UBIQUITIN-PROTEIN LIGASE DCST1"/>
    <property type="match status" value="1"/>
</dbReference>
<dbReference type="Gene3D" id="2.10.90.10">
    <property type="entry name" value="Cystine-knot cytokines"/>
    <property type="match status" value="1"/>
</dbReference>
<comment type="subcellular location">
    <subcellularLocation>
        <location evidence="1">Membrane</location>
        <topology evidence="1">Multi-pass membrane protein</topology>
    </subcellularLocation>
    <subcellularLocation>
        <location evidence="2">Secreted</location>
    </subcellularLocation>
</comment>
<dbReference type="SUPFAM" id="SSF57501">
    <property type="entry name" value="Cystine-knot cytokines"/>
    <property type="match status" value="1"/>
</dbReference>
<dbReference type="AlphaFoldDB" id="A0A4E9FPW7"/>
<sequence>MLAMPIHQNIKRSIGFDRLISKYNSSSDSGRRNIRKKRATDQNCNSGFCCLKSVYFDFHEHGMDNIIRPSGFNMNFCDGECNMQIETNDRDALILQDRINHPESPFRRRLSCCIPIKWSSVELFRCAIICVLFGALGKNGQNLLTVIVFNSLSSGPVENIVRNFQVSTDMITCHIKQKEDMMTQRVVMATGPIESFMAKQFGKSASKGRKVIAMLKSLVEPIEYDFTLSDEDKALATTIDAAEVLHKRDMLLNKEPEDAKKDLENKMQKSAAPAWNKFKSKNKCYSILWFLPLFKGHICDKFDTLQICQVSKKVGEAITFCDQMTNQVLSRTKNLDSDLTDAHNLTEDILDHLRVNMHYRAIVEPRNVRIYGIKEVKYRIAQNFRLLKIILITLKQILGCLFVVMIYTIFRDSVKMINNYLNDIDFDNVYLTSYFWHIDRKRKNEGKIFLHPLSNAEMRANNLMTPISPPTKAEIRASWLPLAKFTFLFITALFVAFVDFVFYRVIYNISKYTSKYVTSESQQFFSFKIDGTGFIADLVKEMIEFDYHSYRNMTVSLEECIYNPVSPNWLYAGKYILFPLGIMFLLQVIFGYVIKRITLFCVIGNIFRKRNKARVIHLYNKMLFVRTNGRKLARARIRFQVERRILEREEIRRKSKLFAETIVEKLLDFLFKTGICLMCEVKYYKRNLINCSNCPASYCSAKKGEVTSTKTTYNPLDVPKVEMSEASSPSK</sequence>
<dbReference type="InterPro" id="IPR012858">
    <property type="entry name" value="DC_STAMP-like"/>
</dbReference>
<dbReference type="RefSeq" id="XP_042938207.1">
    <property type="nucleotide sequence ID" value="XM_043082273.1"/>
</dbReference>
<feature type="transmembrane region" description="Helical" evidence="11">
    <location>
        <begin position="485"/>
        <end position="506"/>
    </location>
</feature>
<evidence type="ECO:0000259" key="12">
    <source>
        <dbReference type="PROSITE" id="PS51362"/>
    </source>
</evidence>
<dbReference type="PANTHER" id="PTHR21041">
    <property type="entry name" value="DENDRITIC CELL-SPECIFIC TRANSMEMBRANE PROTEIN"/>
    <property type="match status" value="1"/>
</dbReference>
<keyword evidence="8 11" id="KW-0472">Membrane</keyword>
<dbReference type="CDD" id="cd08698">
    <property type="entry name" value="TGF_beta_SF"/>
    <property type="match status" value="1"/>
</dbReference>
<keyword evidence="7 10" id="KW-0339">Growth factor</keyword>
<dbReference type="PROSITE" id="PS00250">
    <property type="entry name" value="TGF_BETA_1"/>
    <property type="match status" value="1"/>
</dbReference>
<evidence type="ECO:0000256" key="9">
    <source>
        <dbReference type="ARBA" id="ARBA00023157"/>
    </source>
</evidence>
<comment type="similarity">
    <text evidence="3 10">Belongs to the TGF-beta family.</text>
</comment>
<dbReference type="KEGG" id="bmy:BM_BM5015"/>
<dbReference type="InterPro" id="IPR001839">
    <property type="entry name" value="TGF-b_C"/>
</dbReference>
<gene>
    <name evidence="13" type="primary">Bma-spe-49</name>
    <name evidence="13" type="ORF">BM_BM5015</name>
</gene>
<feature type="domain" description="TGF-beta family profile" evidence="12">
    <location>
        <begin position="35"/>
        <end position="124"/>
    </location>
</feature>
<accession>A0A4E9FPW7</accession>